<feature type="transmembrane region" description="Helical" evidence="1">
    <location>
        <begin position="26"/>
        <end position="45"/>
    </location>
</feature>
<reference evidence="2" key="1">
    <citation type="journal article" date="2020" name="G3 (Bethesda)">
        <title>High-Quality Assemblies for Three Invasive Social Wasps from the &lt;i&gt;Vespula&lt;/i&gt; Genus.</title>
        <authorList>
            <person name="Harrop T.W.R."/>
            <person name="Guhlin J."/>
            <person name="McLaughlin G.M."/>
            <person name="Permina E."/>
            <person name="Stockwell P."/>
            <person name="Gilligan J."/>
            <person name="Le Lec M.F."/>
            <person name="Gruber M.A.M."/>
            <person name="Quinn O."/>
            <person name="Lovegrove M."/>
            <person name="Duncan E.J."/>
            <person name="Remnant E.J."/>
            <person name="Van Eeckhoven J."/>
            <person name="Graham B."/>
            <person name="Knapp R.A."/>
            <person name="Langford K.W."/>
            <person name="Kronenberg Z."/>
            <person name="Press M.O."/>
            <person name="Eacker S.M."/>
            <person name="Wilson-Rankin E.E."/>
            <person name="Purcell J."/>
            <person name="Lester P.J."/>
            <person name="Dearden P.K."/>
        </authorList>
    </citation>
    <scope>NUCLEOTIDE SEQUENCE</scope>
    <source>
        <strain evidence="2">Volc-1</strain>
    </source>
</reference>
<dbReference type="Proteomes" id="UP000600918">
    <property type="component" value="Unassembled WGS sequence"/>
</dbReference>
<keyword evidence="1" id="KW-1133">Transmembrane helix</keyword>
<protein>
    <submittedName>
        <fullName evidence="2">Uncharacterized protein</fullName>
    </submittedName>
</protein>
<sequence length="78" mass="9244">MPKRPPQYCGSRGQLSTTSHFFRGSYVPLIMARSLIIFFLPRCHFARQIMMNKLKHRFSIFTHRNIKKKLIQNSYVAT</sequence>
<comment type="caution">
    <text evidence="2">The sequence shown here is derived from an EMBL/GenBank/DDBJ whole genome shotgun (WGS) entry which is preliminary data.</text>
</comment>
<keyword evidence="1" id="KW-0812">Transmembrane</keyword>
<accession>A0A834KHW3</accession>
<keyword evidence="3" id="KW-1185">Reference proteome</keyword>
<dbReference type="EMBL" id="JACSDY010000016">
    <property type="protein sequence ID" value="KAF7404341.1"/>
    <property type="molecule type" value="Genomic_DNA"/>
</dbReference>
<keyword evidence="1" id="KW-0472">Membrane</keyword>
<evidence type="ECO:0000313" key="2">
    <source>
        <dbReference type="EMBL" id="KAF7404341.1"/>
    </source>
</evidence>
<evidence type="ECO:0000313" key="3">
    <source>
        <dbReference type="Proteomes" id="UP000600918"/>
    </source>
</evidence>
<gene>
    <name evidence="2" type="ORF">H0235_015035</name>
</gene>
<evidence type="ECO:0000256" key="1">
    <source>
        <dbReference type="SAM" id="Phobius"/>
    </source>
</evidence>
<name>A0A834KHW3_VESPE</name>
<dbReference type="AlphaFoldDB" id="A0A834KHW3"/>
<proteinExistence type="predicted"/>
<organism evidence="2 3">
    <name type="scientific">Vespula pensylvanica</name>
    <name type="common">Western yellow jacket</name>
    <name type="synonym">Wasp</name>
    <dbReference type="NCBI Taxonomy" id="30213"/>
    <lineage>
        <taxon>Eukaryota</taxon>
        <taxon>Metazoa</taxon>
        <taxon>Ecdysozoa</taxon>
        <taxon>Arthropoda</taxon>
        <taxon>Hexapoda</taxon>
        <taxon>Insecta</taxon>
        <taxon>Pterygota</taxon>
        <taxon>Neoptera</taxon>
        <taxon>Endopterygota</taxon>
        <taxon>Hymenoptera</taxon>
        <taxon>Apocrita</taxon>
        <taxon>Aculeata</taxon>
        <taxon>Vespoidea</taxon>
        <taxon>Vespidae</taxon>
        <taxon>Vespinae</taxon>
        <taxon>Vespula</taxon>
    </lineage>
</organism>